<dbReference type="PANTHER" id="PTHR38436:SF1">
    <property type="entry name" value="ESTER CYCLASE"/>
    <property type="match status" value="1"/>
</dbReference>
<evidence type="ECO:0000259" key="1">
    <source>
        <dbReference type="Pfam" id="PF12680"/>
    </source>
</evidence>
<dbReference type="Gene3D" id="3.10.450.50">
    <property type="match status" value="2"/>
</dbReference>
<dbReference type="InterPro" id="IPR009959">
    <property type="entry name" value="Cyclase_SnoaL-like"/>
</dbReference>
<protein>
    <recommendedName>
        <fullName evidence="1">SnoaL-like domain-containing protein</fullName>
    </recommendedName>
</protein>
<dbReference type="KEGG" id="hbe:BEI_1120"/>
<dbReference type="GO" id="GO:0030638">
    <property type="term" value="P:polyketide metabolic process"/>
    <property type="evidence" value="ECO:0007669"/>
    <property type="project" value="InterPro"/>
</dbReference>
<accession>A0A291P5F2</accession>
<dbReference type="PANTHER" id="PTHR38436">
    <property type="entry name" value="POLYKETIDE CYCLASE SNOAL-LIKE DOMAIN"/>
    <property type="match status" value="1"/>
</dbReference>
<reference evidence="2 3" key="1">
    <citation type="journal article" date="2017" name="Sci. Rep.">
        <title>Revealing the Saline Adaptation Strategies of the Halophilic Bacterium Halomonas beimenensis through High-throughput Omics and Transposon Mutagenesis Approaches.</title>
        <authorList>
            <person name="Chen Y.H."/>
            <person name="Lin S.S."/>
            <person name="Shyu Y.T."/>
        </authorList>
    </citation>
    <scope>NUCLEOTIDE SEQUENCE [LARGE SCALE GENOMIC DNA]</scope>
    <source>
        <strain evidence="2 3">NTU-111</strain>
    </source>
</reference>
<organism evidence="2 3">
    <name type="scientific">Halomonas beimenensis</name>
    <dbReference type="NCBI Taxonomy" id="475662"/>
    <lineage>
        <taxon>Bacteria</taxon>
        <taxon>Pseudomonadati</taxon>
        <taxon>Pseudomonadota</taxon>
        <taxon>Gammaproteobacteria</taxon>
        <taxon>Oceanospirillales</taxon>
        <taxon>Halomonadaceae</taxon>
        <taxon>Halomonas</taxon>
    </lineage>
</organism>
<keyword evidence="3" id="KW-1185">Reference proteome</keyword>
<proteinExistence type="predicted"/>
<feature type="domain" description="SnoaL-like" evidence="1">
    <location>
        <begin position="15"/>
        <end position="131"/>
    </location>
</feature>
<gene>
    <name evidence="2" type="ORF">BEI_1120</name>
</gene>
<evidence type="ECO:0000313" key="3">
    <source>
        <dbReference type="Proteomes" id="UP000219993"/>
    </source>
</evidence>
<name>A0A291P5F2_9GAMM</name>
<dbReference type="InterPro" id="IPR037401">
    <property type="entry name" value="SnoaL-like"/>
</dbReference>
<dbReference type="EMBL" id="CP021435">
    <property type="protein sequence ID" value="ATJ82107.1"/>
    <property type="molecule type" value="Genomic_DNA"/>
</dbReference>
<dbReference type="Proteomes" id="UP000219993">
    <property type="component" value="Chromosome"/>
</dbReference>
<dbReference type="RefSeq" id="WP_097788586.1">
    <property type="nucleotide sequence ID" value="NZ_BAAADT010000009.1"/>
</dbReference>
<dbReference type="InterPro" id="IPR032710">
    <property type="entry name" value="NTF2-like_dom_sf"/>
</dbReference>
<dbReference type="Pfam" id="PF12680">
    <property type="entry name" value="SnoaL_2"/>
    <property type="match status" value="1"/>
</dbReference>
<dbReference type="SUPFAM" id="SSF54427">
    <property type="entry name" value="NTF2-like"/>
    <property type="match status" value="2"/>
</dbReference>
<dbReference type="AlphaFoldDB" id="A0A291P5F2"/>
<dbReference type="OrthoDB" id="1948945at2"/>
<evidence type="ECO:0000313" key="2">
    <source>
        <dbReference type="EMBL" id="ATJ82107.1"/>
    </source>
</evidence>
<sequence length="338" mass="37793">MSSHQANKALILDLYRDLEAADADGIAGVLAAYTSADYHWRGVHPFEEQWGAEAVAETFWRPFRAAWSTVRRRQDVFFAGTNAADGSDWVVSMGYLTGLRDRPWLGIPATGRMTFLRYADFHCIENGRITRSGFFCDLIGVMHQAGLEPLPPQTGASILPPGPRDHDGLLFEAQDPGEGERTLALVNRMVEDLSALNRSGDDRCPPELLARSWHEDMIWYGPAGIGTTFTIPRYQEQHQYPFRQGLKDKVFNGHVARFAEGNFAGFFGWPNLTNTPVGGFLGLPGSDVRADMRVVDIYRREGDKLAENWVLIDLPYWLKQQGLDILERTAGLVGADYS</sequence>